<evidence type="ECO:0000313" key="2">
    <source>
        <dbReference type="EMBL" id="AJT42229.1"/>
    </source>
</evidence>
<accession>A0A0D4C0Z5</accession>
<dbReference type="HOGENOM" id="CLU_1393822_0_0_11"/>
<reference evidence="2 3" key="1">
    <citation type="journal article" date="2015" name="Genome Announc.">
        <title>Complete Genome Sequencing of Protease-Producing Novel Arthrobacter sp. Strain IHBB 11108 Using PacBio Single-Molecule Real-Time Sequencing Technology.</title>
        <authorList>
            <person name="Kiran S."/>
            <person name="Swarnkar M.K."/>
            <person name="Pal M."/>
            <person name="Thakur R."/>
            <person name="Tewari R."/>
            <person name="Singh A.K."/>
            <person name="Gulati A."/>
        </authorList>
    </citation>
    <scope>NUCLEOTIDE SEQUENCE [LARGE SCALE GENOMIC DNA]</scope>
    <source>
        <strain evidence="2 3">IHBB 11108</strain>
    </source>
</reference>
<dbReference type="EMBL" id="CP011005">
    <property type="protein sequence ID" value="AJT42229.1"/>
    <property type="molecule type" value="Genomic_DNA"/>
</dbReference>
<organism evidence="2 3">
    <name type="scientific">Psychromicrobium lacuslunae</name>
    <dbReference type="NCBI Taxonomy" id="1618207"/>
    <lineage>
        <taxon>Bacteria</taxon>
        <taxon>Bacillati</taxon>
        <taxon>Actinomycetota</taxon>
        <taxon>Actinomycetes</taxon>
        <taxon>Micrococcales</taxon>
        <taxon>Micrococcaceae</taxon>
        <taxon>Psychromicrobium</taxon>
    </lineage>
</organism>
<dbReference type="RefSeq" id="WP_045076030.1">
    <property type="nucleotide sequence ID" value="NZ_CP011005.1"/>
</dbReference>
<feature type="compositionally biased region" description="Low complexity" evidence="1">
    <location>
        <begin position="43"/>
        <end position="60"/>
    </location>
</feature>
<proteinExistence type="predicted"/>
<sequence length="195" mass="20807">MQRFLASRRLRLAERGRGATKLAILAALLGLCFLLASCSNSNPQPGPSSSTSPSVDLSKPNPSASSLPSRTDPLIDPSGASDECAIFSKLGELTKQGYYTSVAQTRSEIKPRLDIMQRTFSKLAKVSDKGSGWQPVADAAKKASDAFVVYGQDVGNSSFLVELAKFNAELTKALTANKDRIETSCQLKYSDLGLG</sequence>
<dbReference type="Proteomes" id="UP000061839">
    <property type="component" value="Chromosome"/>
</dbReference>
<gene>
    <name evidence="2" type="ORF">UM93_13305</name>
</gene>
<feature type="region of interest" description="Disordered" evidence="1">
    <location>
        <begin position="43"/>
        <end position="75"/>
    </location>
</feature>
<evidence type="ECO:0000313" key="3">
    <source>
        <dbReference type="Proteomes" id="UP000061839"/>
    </source>
</evidence>
<protein>
    <submittedName>
        <fullName evidence="2">Uncharacterized protein</fullName>
    </submittedName>
</protein>
<evidence type="ECO:0000256" key="1">
    <source>
        <dbReference type="SAM" id="MobiDB-lite"/>
    </source>
</evidence>
<dbReference type="KEGG" id="ari:UM93_13305"/>
<dbReference type="PATRIC" id="fig|1618207.4.peg.2697"/>
<dbReference type="AlphaFoldDB" id="A0A0D4C0Z5"/>
<name>A0A0D4C0Z5_9MICC</name>
<keyword evidence="3" id="KW-1185">Reference proteome</keyword>